<dbReference type="InterPro" id="IPR029063">
    <property type="entry name" value="SAM-dependent_MTases_sf"/>
</dbReference>
<dbReference type="AlphaFoldDB" id="A0A5M6CTY5"/>
<dbReference type="GO" id="GO:0008757">
    <property type="term" value="F:S-adenosylmethionine-dependent methyltransferase activity"/>
    <property type="evidence" value="ECO:0007669"/>
    <property type="project" value="InterPro"/>
</dbReference>
<evidence type="ECO:0000313" key="3">
    <source>
        <dbReference type="Proteomes" id="UP000323632"/>
    </source>
</evidence>
<reference evidence="2 3" key="1">
    <citation type="submission" date="2019-09" db="EMBL/GenBank/DDBJ databases">
        <title>Genome sequence and assembly of Taibaiella sp.</title>
        <authorList>
            <person name="Chhetri G."/>
        </authorList>
    </citation>
    <scope>NUCLEOTIDE SEQUENCE [LARGE SCALE GENOMIC DNA]</scope>
    <source>
        <strain evidence="2 3">KVB11</strain>
    </source>
</reference>
<dbReference type="InterPro" id="IPR050903">
    <property type="entry name" value="Bact_Chemotaxis_MeTrfase"/>
</dbReference>
<dbReference type="SUPFAM" id="SSF53335">
    <property type="entry name" value="S-adenosyl-L-methionine-dependent methyltransferases"/>
    <property type="match status" value="1"/>
</dbReference>
<dbReference type="PANTHER" id="PTHR24422">
    <property type="entry name" value="CHEMOTAXIS PROTEIN METHYLTRANSFERASE"/>
    <property type="match status" value="1"/>
</dbReference>
<keyword evidence="2" id="KW-0808">Transferase</keyword>
<sequence length="275" mass="31756">MTVIHEINTAHLPEIIAIIKEQYGYDFSGYAEASFQRRLNAFMHHRNIKDVYSLKYFLLNDKDTFSYLLEKITVNVTTMFRNPDFFLELKEKIFPILASYPVIRIWHAGCATGQEVYSVCILLKEAGLLHRTNIYATDINPQNIKTARAGSLPLSEMKEYIRNYNLAGGTEGFSEYYNIENNRAVINKDLLSKVIFSRHNLVTESSFNEFNLILCRNVMIYFNRQLQDKVIGLFNDSLTPGGFLALGDKESLITSAHSKTFTRYLNTQKVYKKKL</sequence>
<keyword evidence="2" id="KW-0489">Methyltransferase</keyword>
<dbReference type="SUPFAM" id="SSF47757">
    <property type="entry name" value="Chemotaxis receptor methyltransferase CheR, N-terminal domain"/>
    <property type="match status" value="1"/>
</dbReference>
<dbReference type="Gene3D" id="3.40.50.150">
    <property type="entry name" value="Vaccinia Virus protein VP39"/>
    <property type="match status" value="1"/>
</dbReference>
<dbReference type="SMART" id="SM00138">
    <property type="entry name" value="MeTrc"/>
    <property type="match status" value="1"/>
</dbReference>
<dbReference type="GO" id="GO:0032259">
    <property type="term" value="P:methylation"/>
    <property type="evidence" value="ECO:0007669"/>
    <property type="project" value="UniProtKB-KW"/>
</dbReference>
<dbReference type="Proteomes" id="UP000323632">
    <property type="component" value="Unassembled WGS sequence"/>
</dbReference>
<protein>
    <submittedName>
        <fullName evidence="2">Protein-glutamate O-methyltransferase CheR</fullName>
    </submittedName>
</protein>
<dbReference type="PRINTS" id="PR00996">
    <property type="entry name" value="CHERMTFRASE"/>
</dbReference>
<comment type="caution">
    <text evidence="2">The sequence shown here is derived from an EMBL/GenBank/DDBJ whole genome shotgun (WGS) entry which is preliminary data.</text>
</comment>
<gene>
    <name evidence="2" type="ORF">F0919_02010</name>
</gene>
<accession>A0A5M6CTY5</accession>
<dbReference type="RefSeq" id="WP_150031036.1">
    <property type="nucleotide sequence ID" value="NZ_VWSH01000001.1"/>
</dbReference>
<dbReference type="PANTHER" id="PTHR24422:SF8">
    <property type="entry name" value="CHEMOTAXIS PROTEIN"/>
    <property type="match status" value="1"/>
</dbReference>
<organism evidence="2 3">
    <name type="scientific">Taibaiella lutea</name>
    <dbReference type="NCBI Taxonomy" id="2608001"/>
    <lineage>
        <taxon>Bacteria</taxon>
        <taxon>Pseudomonadati</taxon>
        <taxon>Bacteroidota</taxon>
        <taxon>Chitinophagia</taxon>
        <taxon>Chitinophagales</taxon>
        <taxon>Chitinophagaceae</taxon>
        <taxon>Taibaiella</taxon>
    </lineage>
</organism>
<feature type="domain" description="CheR-type methyltransferase" evidence="1">
    <location>
        <begin position="1"/>
        <end position="274"/>
    </location>
</feature>
<dbReference type="InterPro" id="IPR000780">
    <property type="entry name" value="CheR_MeTrfase"/>
</dbReference>
<dbReference type="InterPro" id="IPR022642">
    <property type="entry name" value="CheR_C"/>
</dbReference>
<dbReference type="Pfam" id="PF01739">
    <property type="entry name" value="CheR"/>
    <property type="match status" value="1"/>
</dbReference>
<dbReference type="InterPro" id="IPR022641">
    <property type="entry name" value="CheR_N"/>
</dbReference>
<dbReference type="PROSITE" id="PS50123">
    <property type="entry name" value="CHER"/>
    <property type="match status" value="1"/>
</dbReference>
<dbReference type="Pfam" id="PF03705">
    <property type="entry name" value="CheR_N"/>
    <property type="match status" value="1"/>
</dbReference>
<dbReference type="EMBL" id="VWSH01000001">
    <property type="protein sequence ID" value="KAA5536465.1"/>
    <property type="molecule type" value="Genomic_DNA"/>
</dbReference>
<name>A0A5M6CTY5_9BACT</name>
<evidence type="ECO:0000313" key="2">
    <source>
        <dbReference type="EMBL" id="KAA5536465.1"/>
    </source>
</evidence>
<evidence type="ECO:0000259" key="1">
    <source>
        <dbReference type="PROSITE" id="PS50123"/>
    </source>
</evidence>
<keyword evidence="3" id="KW-1185">Reference proteome</keyword>
<proteinExistence type="predicted"/>